<dbReference type="Gene3D" id="6.10.340.10">
    <property type="match status" value="1"/>
</dbReference>
<dbReference type="InterPro" id="IPR007892">
    <property type="entry name" value="CHASE4"/>
</dbReference>
<dbReference type="SMART" id="SM00065">
    <property type="entry name" value="GAF"/>
    <property type="match status" value="1"/>
</dbReference>
<dbReference type="Pfam" id="PF13487">
    <property type="entry name" value="HD_5"/>
    <property type="match status" value="1"/>
</dbReference>
<feature type="domain" description="PAS" evidence="2">
    <location>
        <begin position="361"/>
        <end position="432"/>
    </location>
</feature>
<dbReference type="CDD" id="cd06225">
    <property type="entry name" value="HAMP"/>
    <property type="match status" value="1"/>
</dbReference>
<feature type="domain" description="HD-GYP" evidence="5">
    <location>
        <begin position="669"/>
        <end position="864"/>
    </location>
</feature>
<name>A0A7C4L167_9CHLR</name>
<dbReference type="Gene3D" id="1.10.3210.10">
    <property type="entry name" value="Hypothetical protein af1432"/>
    <property type="match status" value="1"/>
</dbReference>
<dbReference type="NCBIfam" id="TIGR00229">
    <property type="entry name" value="sensory_box"/>
    <property type="match status" value="1"/>
</dbReference>
<reference evidence="6" key="1">
    <citation type="journal article" date="2020" name="mSystems">
        <title>Genome- and Community-Level Interaction Insights into Carbon Utilization and Element Cycling Functions of Hydrothermarchaeota in Hydrothermal Sediment.</title>
        <authorList>
            <person name="Zhou Z."/>
            <person name="Liu Y."/>
            <person name="Xu W."/>
            <person name="Pan J."/>
            <person name="Luo Z.H."/>
            <person name="Li M."/>
        </authorList>
    </citation>
    <scope>NUCLEOTIDE SEQUENCE [LARGE SCALE GENOMIC DNA]</scope>
    <source>
        <strain evidence="6">SpSt-556</strain>
    </source>
</reference>
<organism evidence="6">
    <name type="scientific">Bellilinea caldifistulae</name>
    <dbReference type="NCBI Taxonomy" id="360411"/>
    <lineage>
        <taxon>Bacteria</taxon>
        <taxon>Bacillati</taxon>
        <taxon>Chloroflexota</taxon>
        <taxon>Anaerolineae</taxon>
        <taxon>Anaerolineales</taxon>
        <taxon>Anaerolineaceae</taxon>
        <taxon>Bellilinea</taxon>
    </lineage>
</organism>
<dbReference type="PROSITE" id="PS50885">
    <property type="entry name" value="HAMP"/>
    <property type="match status" value="1"/>
</dbReference>
<dbReference type="InterPro" id="IPR029016">
    <property type="entry name" value="GAF-like_dom_sf"/>
</dbReference>
<dbReference type="InterPro" id="IPR035965">
    <property type="entry name" value="PAS-like_dom_sf"/>
</dbReference>
<comment type="caution">
    <text evidence="6">The sequence shown here is derived from an EMBL/GenBank/DDBJ whole genome shotgun (WGS) entry which is preliminary data.</text>
</comment>
<dbReference type="CDD" id="cd00077">
    <property type="entry name" value="HDc"/>
    <property type="match status" value="1"/>
</dbReference>
<dbReference type="GO" id="GO:0006355">
    <property type="term" value="P:regulation of DNA-templated transcription"/>
    <property type="evidence" value="ECO:0007669"/>
    <property type="project" value="InterPro"/>
</dbReference>
<dbReference type="InterPro" id="IPR037522">
    <property type="entry name" value="HD_GYP_dom"/>
</dbReference>
<evidence type="ECO:0000259" key="2">
    <source>
        <dbReference type="PROSITE" id="PS50112"/>
    </source>
</evidence>
<dbReference type="Pfam" id="PF05228">
    <property type="entry name" value="CHASE4"/>
    <property type="match status" value="1"/>
</dbReference>
<dbReference type="InterPro" id="IPR003018">
    <property type="entry name" value="GAF"/>
</dbReference>
<sequence length="869" mass="99775">MTLRNRILLFSLLAGGISILSLVLISNTLFLRHYRTLEENLLHQDIQRVEALLQWDVDFLSSIAADWGYWDETYHFIKGRNPAYPQNNLTPTTFQGLGVDVMAFYDANLHRVAEFSINPFTFHPIPLPEDIDRQIFKNFLGHLPPEPQFQSKGLIQTQFGPLMIAARAILRNDAVGQPAGLIVIGRYLNNLRLAEWEEATQLSIEVETITNPQLPADFRAAFSQLRNSDTDMVVFHSTQAFQPQHITGFSLLTTLRGEPYLMLRVSKIPIIYQVGLKNFRNFLLFLAILAVVMGSLSWAFLSRTLTKRLFAIIRAINRFRDSHDFSISIPIQGKDELTQMSLALSQMVADMGRYHFALAASERQYREMLQNMQMLAVILNREGRIVFCNEYFINLTGWNWHEVLQSDWFERFALPEERHKRRERFLRHIQEENIHHHDESCILTRAGEKRLIAWNNTFIRNPDGSVAGMARIGQDITEVRRNEEKIRQHLHETDLLLARLKTLREIDTAITSPRSSEEKMGIILNVIKNALEVDAVNILTESVPGYLLPYASRGFNLAQIMPISAQIGVKEAEESLASGTPLVINRLVTGELSHWLTSRFSGFVPYQFYAAAPMTIEGQRYGLLEVFAHKPRTPSPEWQEFFQTLASQTAIALDHNQMIQNIQRAYQELQQAYRATIEGWSATLELRDKETQGHSDRMLELSEKLGRRMGLNEKQLQDLQYGVLLHDIGKMAVPDAILNKPGPLNEEEWTVMRQHPQYAYDLLSKIPFLRGAMDVIYCHHERWDGSGYPRGLKGEQIPLYARIFAIVDVWDALTHDRPYRQAWSIEKALAYLQEQAGIQFDPQVVETFTALIQEEYQPETFVNGNSASG</sequence>
<dbReference type="InterPro" id="IPR000014">
    <property type="entry name" value="PAS"/>
</dbReference>
<dbReference type="InterPro" id="IPR000700">
    <property type="entry name" value="PAS-assoc_C"/>
</dbReference>
<feature type="transmembrane region" description="Helical" evidence="1">
    <location>
        <begin position="6"/>
        <end position="25"/>
    </location>
</feature>
<evidence type="ECO:0000259" key="5">
    <source>
        <dbReference type="PROSITE" id="PS51832"/>
    </source>
</evidence>
<dbReference type="InterPro" id="IPR013767">
    <property type="entry name" value="PAS_fold"/>
</dbReference>
<dbReference type="PROSITE" id="PS50112">
    <property type="entry name" value="PAS"/>
    <property type="match status" value="1"/>
</dbReference>
<dbReference type="SMART" id="SM00471">
    <property type="entry name" value="HDc"/>
    <property type="match status" value="1"/>
</dbReference>
<accession>A0A7C4L167</accession>
<dbReference type="PROSITE" id="PS51832">
    <property type="entry name" value="HD_GYP"/>
    <property type="match status" value="1"/>
</dbReference>
<gene>
    <name evidence="6" type="ORF">ENT17_12525</name>
</gene>
<dbReference type="InterPro" id="IPR052020">
    <property type="entry name" value="Cyclic_di-GMP/3'3'-cGAMP_PDE"/>
</dbReference>
<dbReference type="SMART" id="SM00091">
    <property type="entry name" value="PAS"/>
    <property type="match status" value="1"/>
</dbReference>
<dbReference type="Gene3D" id="3.30.450.40">
    <property type="match status" value="1"/>
</dbReference>
<dbReference type="Pfam" id="PF01590">
    <property type="entry name" value="GAF"/>
    <property type="match status" value="1"/>
</dbReference>
<dbReference type="Gene3D" id="3.30.450.20">
    <property type="entry name" value="PAS domain"/>
    <property type="match status" value="1"/>
</dbReference>
<dbReference type="Pfam" id="PF00672">
    <property type="entry name" value="HAMP"/>
    <property type="match status" value="1"/>
</dbReference>
<feature type="domain" description="HAMP" evidence="4">
    <location>
        <begin position="303"/>
        <end position="356"/>
    </location>
</feature>
<protein>
    <submittedName>
        <fullName evidence="6">HD domain-containing protein</fullName>
    </submittedName>
</protein>
<dbReference type="AlphaFoldDB" id="A0A7C4L167"/>
<feature type="domain" description="PAC" evidence="3">
    <location>
        <begin position="436"/>
        <end position="488"/>
    </location>
</feature>
<dbReference type="CDD" id="cd00130">
    <property type="entry name" value="PAS"/>
    <property type="match status" value="1"/>
</dbReference>
<dbReference type="PANTHER" id="PTHR45228:SF1">
    <property type="entry name" value="CYCLIC DI-GMP PHOSPHODIESTERASE TM_0186"/>
    <property type="match status" value="1"/>
</dbReference>
<dbReference type="SUPFAM" id="SSF55785">
    <property type="entry name" value="PYP-like sensor domain (PAS domain)"/>
    <property type="match status" value="1"/>
</dbReference>
<keyword evidence="1" id="KW-0812">Transmembrane</keyword>
<feature type="transmembrane region" description="Helical" evidence="1">
    <location>
        <begin position="282"/>
        <end position="301"/>
    </location>
</feature>
<evidence type="ECO:0000313" key="6">
    <source>
        <dbReference type="EMBL" id="HGS88422.1"/>
    </source>
</evidence>
<proteinExistence type="predicted"/>
<dbReference type="SUPFAM" id="SSF109604">
    <property type="entry name" value="HD-domain/PDEase-like"/>
    <property type="match status" value="1"/>
</dbReference>
<dbReference type="InterPro" id="IPR003660">
    <property type="entry name" value="HAMP_dom"/>
</dbReference>
<dbReference type="PROSITE" id="PS50113">
    <property type="entry name" value="PAC"/>
    <property type="match status" value="1"/>
</dbReference>
<dbReference type="Pfam" id="PF00989">
    <property type="entry name" value="PAS"/>
    <property type="match status" value="1"/>
</dbReference>
<dbReference type="EMBL" id="DSXR01000127">
    <property type="protein sequence ID" value="HGS88422.1"/>
    <property type="molecule type" value="Genomic_DNA"/>
</dbReference>
<evidence type="ECO:0000259" key="3">
    <source>
        <dbReference type="PROSITE" id="PS50113"/>
    </source>
</evidence>
<keyword evidence="1" id="KW-0472">Membrane</keyword>
<evidence type="ECO:0000256" key="1">
    <source>
        <dbReference type="SAM" id="Phobius"/>
    </source>
</evidence>
<keyword evidence="1" id="KW-1133">Transmembrane helix</keyword>
<dbReference type="PANTHER" id="PTHR45228">
    <property type="entry name" value="CYCLIC DI-GMP PHOSPHODIESTERASE TM_0186-RELATED"/>
    <property type="match status" value="1"/>
</dbReference>
<dbReference type="InterPro" id="IPR003607">
    <property type="entry name" value="HD/PDEase_dom"/>
</dbReference>
<evidence type="ECO:0000259" key="4">
    <source>
        <dbReference type="PROSITE" id="PS50885"/>
    </source>
</evidence>
<dbReference type="GO" id="GO:0016020">
    <property type="term" value="C:membrane"/>
    <property type="evidence" value="ECO:0007669"/>
    <property type="project" value="InterPro"/>
</dbReference>
<dbReference type="GO" id="GO:0007165">
    <property type="term" value="P:signal transduction"/>
    <property type="evidence" value="ECO:0007669"/>
    <property type="project" value="InterPro"/>
</dbReference>
<dbReference type="SUPFAM" id="SSF55781">
    <property type="entry name" value="GAF domain-like"/>
    <property type="match status" value="1"/>
</dbReference>